<organism evidence="1 2">
    <name type="scientific">Boeremia exigua</name>
    <dbReference type="NCBI Taxonomy" id="749465"/>
    <lineage>
        <taxon>Eukaryota</taxon>
        <taxon>Fungi</taxon>
        <taxon>Dikarya</taxon>
        <taxon>Ascomycota</taxon>
        <taxon>Pezizomycotina</taxon>
        <taxon>Dothideomycetes</taxon>
        <taxon>Pleosporomycetidae</taxon>
        <taxon>Pleosporales</taxon>
        <taxon>Pleosporineae</taxon>
        <taxon>Didymellaceae</taxon>
        <taxon>Boeremia</taxon>
    </lineage>
</organism>
<sequence>MVQLTKRADSSGFNVQAVSSDVLFGTVWSLTILSFLFLPARLYARLRATKRLFWDDFLVTFAWILSLAIAITLTVYYPVTVEIMLIGAGLKKFPPNVKIITMQFTRVFTVIPMLFYAGLWCIKLAFLLFFRRLGLRNVTSLRRWWRIVLVVTIVSLLVCYSLLPYRCTLVSFQIVASAECQTQGLSFVAMGVNTAMDVMTDCLIMSIPFMIIRRIRISRHQRLVLSAVFSLVIVTIIFAVVRATVTTIGVKRQIDPLWMYLWTSIELNIAIIIACVAPYRSLFIRNRTPVQEPYRHSNIKERARKFWSSHCSSSRSSGRQEREENWSTMELPYLAPWVETENPVQDGAGPNHKAQSNDLTQVSPTRGPPTRASMPYLAPWDGQEDDAIGHAEESSEVLLTLPQAAYVAK</sequence>
<keyword evidence="2" id="KW-1185">Reference proteome</keyword>
<evidence type="ECO:0000313" key="1">
    <source>
        <dbReference type="EMBL" id="KAJ8113882.1"/>
    </source>
</evidence>
<reference evidence="1" key="1">
    <citation type="submission" date="2022-11" db="EMBL/GenBank/DDBJ databases">
        <title>Genome Sequence of Boeremia exigua.</title>
        <authorList>
            <person name="Buettner E."/>
        </authorList>
    </citation>
    <scope>NUCLEOTIDE SEQUENCE</scope>
    <source>
        <strain evidence="1">CU02</strain>
    </source>
</reference>
<gene>
    <name evidence="1" type="ORF">OPT61_g4094</name>
</gene>
<dbReference type="EMBL" id="JAPHNI010000225">
    <property type="protein sequence ID" value="KAJ8113882.1"/>
    <property type="molecule type" value="Genomic_DNA"/>
</dbReference>
<protein>
    <submittedName>
        <fullName evidence="1">Uncharacterized protein</fullName>
    </submittedName>
</protein>
<name>A0ACC2IFG3_9PLEO</name>
<evidence type="ECO:0000313" key="2">
    <source>
        <dbReference type="Proteomes" id="UP001153331"/>
    </source>
</evidence>
<comment type="caution">
    <text evidence="1">The sequence shown here is derived from an EMBL/GenBank/DDBJ whole genome shotgun (WGS) entry which is preliminary data.</text>
</comment>
<proteinExistence type="predicted"/>
<dbReference type="Proteomes" id="UP001153331">
    <property type="component" value="Unassembled WGS sequence"/>
</dbReference>
<accession>A0ACC2IFG3</accession>